<dbReference type="InterPro" id="IPR002575">
    <property type="entry name" value="Aminoglycoside_PTrfase"/>
</dbReference>
<dbReference type="Proteomes" id="UP001164286">
    <property type="component" value="Unassembled WGS sequence"/>
</dbReference>
<dbReference type="EMBL" id="JAKWFO010000008">
    <property type="protein sequence ID" value="KAI9634106.1"/>
    <property type="molecule type" value="Genomic_DNA"/>
</dbReference>
<feature type="domain" description="Aminoglycoside phosphotransferase" evidence="2">
    <location>
        <begin position="90"/>
        <end position="297"/>
    </location>
</feature>
<dbReference type="Pfam" id="PF01636">
    <property type="entry name" value="APH"/>
    <property type="match status" value="1"/>
</dbReference>
<feature type="coiled-coil region" evidence="1">
    <location>
        <begin position="17"/>
        <end position="44"/>
    </location>
</feature>
<name>A0AA38H7B8_9TREE</name>
<evidence type="ECO:0000313" key="4">
    <source>
        <dbReference type="Proteomes" id="UP001164286"/>
    </source>
</evidence>
<dbReference type="Gene3D" id="3.90.1200.10">
    <property type="match status" value="1"/>
</dbReference>
<evidence type="ECO:0000259" key="2">
    <source>
        <dbReference type="Pfam" id="PF01636"/>
    </source>
</evidence>
<accession>A0AA38H7B8</accession>
<dbReference type="PANTHER" id="PTHR21310:SF15">
    <property type="entry name" value="AMINOGLYCOSIDE PHOSPHOTRANSFERASE DOMAIN-CONTAINING PROTEIN"/>
    <property type="match status" value="1"/>
</dbReference>
<protein>
    <recommendedName>
        <fullName evidence="2">Aminoglycoside phosphotransferase domain-containing protein</fullName>
    </recommendedName>
</protein>
<dbReference type="AlphaFoldDB" id="A0AA38H7B8"/>
<evidence type="ECO:0000313" key="3">
    <source>
        <dbReference type="EMBL" id="KAI9634106.1"/>
    </source>
</evidence>
<organism evidence="3 4">
    <name type="scientific">Dioszegia hungarica</name>
    <dbReference type="NCBI Taxonomy" id="4972"/>
    <lineage>
        <taxon>Eukaryota</taxon>
        <taxon>Fungi</taxon>
        <taxon>Dikarya</taxon>
        <taxon>Basidiomycota</taxon>
        <taxon>Agaricomycotina</taxon>
        <taxon>Tremellomycetes</taxon>
        <taxon>Tremellales</taxon>
        <taxon>Bulleribasidiaceae</taxon>
        <taxon>Dioszegia</taxon>
    </lineage>
</organism>
<keyword evidence="1" id="KW-0175">Coiled coil</keyword>
<dbReference type="SUPFAM" id="SSF56112">
    <property type="entry name" value="Protein kinase-like (PK-like)"/>
    <property type="match status" value="1"/>
</dbReference>
<dbReference type="InterPro" id="IPR011009">
    <property type="entry name" value="Kinase-like_dom_sf"/>
</dbReference>
<keyword evidence="4" id="KW-1185">Reference proteome</keyword>
<dbReference type="InterPro" id="IPR051678">
    <property type="entry name" value="AGP_Transferase"/>
</dbReference>
<evidence type="ECO:0000256" key="1">
    <source>
        <dbReference type="SAM" id="Coils"/>
    </source>
</evidence>
<reference evidence="3" key="1">
    <citation type="journal article" date="2022" name="G3 (Bethesda)">
        <title>High quality genome of the basidiomycete yeast Dioszegia hungarica PDD-24b-2 isolated from cloud water.</title>
        <authorList>
            <person name="Jarrige D."/>
            <person name="Haridas S."/>
            <person name="Bleykasten-Grosshans C."/>
            <person name="Joly M."/>
            <person name="Nadalig T."/>
            <person name="Sancelme M."/>
            <person name="Vuilleumier S."/>
            <person name="Grigoriev I.V."/>
            <person name="Amato P."/>
            <person name="Bringel F."/>
        </authorList>
    </citation>
    <scope>NUCLEOTIDE SEQUENCE</scope>
    <source>
        <strain evidence="3">PDD-24b-2</strain>
    </source>
</reference>
<gene>
    <name evidence="3" type="ORF">MKK02DRAFT_38777</name>
</gene>
<dbReference type="RefSeq" id="XP_052943883.1">
    <property type="nucleotide sequence ID" value="XM_053090280.1"/>
</dbReference>
<dbReference type="PANTHER" id="PTHR21310">
    <property type="entry name" value="AMINOGLYCOSIDE PHOSPHOTRANSFERASE-RELATED-RELATED"/>
    <property type="match status" value="1"/>
</dbReference>
<sequence length="401" mass="44255">MPVLILMRDDTKSALTAEAEANELASLEIELNAMDLEAQAAKLHPGKTKPLGRIDARSLAMGGMNVHVPIDFEDGTKWLARIRQKRFDSPPPAISRTIMEREICTMQALKRAGVAVPAVRVPQDTGSPANFFFLDFTQGRMCGAPFTSDYLTPEQMRARITSYAKTSAQIANVSFTGIGSLQPSKDGEPTVGPLISLDFCSSAYPHFLGPFRTNRERYTALIDATLDQLRDGEGIRKGSEGMYYTHLWLRDLVQGIEELDREEPTYIKHADDKGDQVLVNDEQEVMGIIDWEWAYTAPKAEAFAAPLALVNIDAFFSGSNDPSDEETQLAHAYDALGRVDLGDCVRGGKLYQRLDQCLGRQPDLVMLQALGELLSGKKGHEGDLKEWVGRLKARYGTGWAG</sequence>
<proteinExistence type="predicted"/>
<comment type="caution">
    <text evidence="3">The sequence shown here is derived from an EMBL/GenBank/DDBJ whole genome shotgun (WGS) entry which is preliminary data.</text>
</comment>
<dbReference type="GeneID" id="77729485"/>